<dbReference type="RefSeq" id="XP_037203625.1">
    <property type="nucleotide sequence ID" value="XM_037356288.1"/>
</dbReference>
<dbReference type="GO" id="GO:0000976">
    <property type="term" value="F:transcription cis-regulatory region binding"/>
    <property type="evidence" value="ECO:0007669"/>
    <property type="project" value="TreeGrafter"/>
</dbReference>
<dbReference type="GO" id="GO:0045944">
    <property type="term" value="P:positive regulation of transcription by RNA polymerase II"/>
    <property type="evidence" value="ECO:0007669"/>
    <property type="project" value="TreeGrafter"/>
</dbReference>
<gene>
    <name evidence="9" type="ORF">FTJAE_9373</name>
</gene>
<keyword evidence="6" id="KW-0285">Flavoprotein</keyword>
<feature type="binding site" evidence="5">
    <location>
        <position position="1025"/>
    </location>
    <ligand>
        <name>substrate</name>
    </ligand>
</feature>
<dbReference type="PRINTS" id="PR00757">
    <property type="entry name" value="AMINEOXDASEF"/>
</dbReference>
<evidence type="ECO:0000256" key="4">
    <source>
        <dbReference type="ARBA" id="ARBA00023242"/>
    </source>
</evidence>
<accession>A0A8H5VM68</accession>
<dbReference type="EMBL" id="JAAQRI010000212">
    <property type="protein sequence ID" value="KAF5627288.1"/>
    <property type="molecule type" value="Genomic_DNA"/>
</dbReference>
<dbReference type="GO" id="GO:0000981">
    <property type="term" value="F:DNA-binding transcription factor activity, RNA polymerase II-specific"/>
    <property type="evidence" value="ECO:0007669"/>
    <property type="project" value="InterPro"/>
</dbReference>
<comment type="subcellular location">
    <subcellularLocation>
        <location evidence="2">Nucleus</location>
    </subcellularLocation>
</comment>
<dbReference type="GeneID" id="59308558"/>
<dbReference type="InterPro" id="IPR002937">
    <property type="entry name" value="Amino_oxidase"/>
</dbReference>
<dbReference type="AlphaFoldDB" id="A0A8H5VM68"/>
<dbReference type="Gene3D" id="3.50.50.60">
    <property type="entry name" value="FAD/NAD(P)-binding domain"/>
    <property type="match status" value="2"/>
</dbReference>
<dbReference type="Gene3D" id="4.10.240.10">
    <property type="entry name" value="Zn(2)-C6 fungal-type DNA-binding domain"/>
    <property type="match status" value="1"/>
</dbReference>
<evidence type="ECO:0000313" key="10">
    <source>
        <dbReference type="Proteomes" id="UP000530670"/>
    </source>
</evidence>
<feature type="region of interest" description="Disordered" evidence="7">
    <location>
        <begin position="85"/>
        <end position="122"/>
    </location>
</feature>
<evidence type="ECO:0000256" key="1">
    <source>
        <dbReference type="ARBA" id="ARBA00001974"/>
    </source>
</evidence>
<dbReference type="EC" id="1.4.3.-" evidence="6"/>
<keyword evidence="3 6" id="KW-0560">Oxidoreductase</keyword>
<dbReference type="PROSITE" id="PS00463">
    <property type="entry name" value="ZN2_CY6_FUNGAL_1"/>
    <property type="match status" value="1"/>
</dbReference>
<evidence type="ECO:0000256" key="2">
    <source>
        <dbReference type="ARBA" id="ARBA00004123"/>
    </source>
</evidence>
<comment type="caution">
    <text evidence="9">The sequence shown here is derived from an EMBL/GenBank/DDBJ whole genome shotgun (WGS) entry which is preliminary data.</text>
</comment>
<dbReference type="PANTHER" id="PTHR37534:SF15">
    <property type="entry name" value="ZN(II)2CYS6 TRANSCRIPTION FACTOR (EUROFUNG)"/>
    <property type="match status" value="1"/>
</dbReference>
<evidence type="ECO:0000256" key="6">
    <source>
        <dbReference type="RuleBase" id="RU362067"/>
    </source>
</evidence>
<feature type="domain" description="Zn(2)-C6 fungal-type" evidence="8">
    <location>
        <begin position="18"/>
        <end position="46"/>
    </location>
</feature>
<dbReference type="Pfam" id="PF11951">
    <property type="entry name" value="Fungal_trans_2"/>
    <property type="match status" value="1"/>
</dbReference>
<reference evidence="9 10" key="1">
    <citation type="submission" date="2020-05" db="EMBL/GenBank/DDBJ databases">
        <title>Identification and distribution of gene clusters putatively required for synthesis of sphingolipid metabolism inhibitors in phylogenetically diverse species of the filamentous fungus Fusarium.</title>
        <authorList>
            <person name="Kim H.-S."/>
            <person name="Busman M."/>
            <person name="Brown D.W."/>
            <person name="Divon H."/>
            <person name="Uhlig S."/>
            <person name="Proctor R.H."/>
        </authorList>
    </citation>
    <scope>NUCLEOTIDE SEQUENCE [LARGE SCALE GENOMIC DNA]</scope>
    <source>
        <strain evidence="9 10">NRRL 66243</strain>
    </source>
</reference>
<evidence type="ECO:0000313" key="9">
    <source>
        <dbReference type="EMBL" id="KAF5627288.1"/>
    </source>
</evidence>
<dbReference type="SUPFAM" id="SSF57701">
    <property type="entry name" value="Zn2/Cys6 DNA-binding domain"/>
    <property type="match status" value="1"/>
</dbReference>
<dbReference type="InterPro" id="IPR001138">
    <property type="entry name" value="Zn2Cys6_DnaBD"/>
</dbReference>
<keyword evidence="10" id="KW-1185">Reference proteome</keyword>
<dbReference type="InterPro" id="IPR036188">
    <property type="entry name" value="FAD/NAD-bd_sf"/>
</dbReference>
<dbReference type="InterPro" id="IPR036864">
    <property type="entry name" value="Zn2-C6_fun-type_DNA-bd_sf"/>
</dbReference>
<name>A0A8H5VM68_9HYPO</name>
<dbReference type="Proteomes" id="UP000530670">
    <property type="component" value="Unassembled WGS sequence"/>
</dbReference>
<dbReference type="SMART" id="SM00066">
    <property type="entry name" value="GAL4"/>
    <property type="match status" value="1"/>
</dbReference>
<dbReference type="SUPFAM" id="SSF51905">
    <property type="entry name" value="FAD/NAD(P)-binding domain"/>
    <property type="match status" value="1"/>
</dbReference>
<dbReference type="InterPro" id="IPR021858">
    <property type="entry name" value="Fun_TF"/>
</dbReference>
<evidence type="ECO:0000256" key="5">
    <source>
        <dbReference type="PIRSR" id="PIRSR601613-1"/>
    </source>
</evidence>
<dbReference type="GO" id="GO:0016491">
    <property type="term" value="F:oxidoreductase activity"/>
    <property type="evidence" value="ECO:0007669"/>
    <property type="project" value="UniProtKB-KW"/>
</dbReference>
<proteinExistence type="inferred from homology"/>
<organism evidence="9 10">
    <name type="scientific">Fusarium tjaetaba</name>
    <dbReference type="NCBI Taxonomy" id="1567544"/>
    <lineage>
        <taxon>Eukaryota</taxon>
        <taxon>Fungi</taxon>
        <taxon>Dikarya</taxon>
        <taxon>Ascomycota</taxon>
        <taxon>Pezizomycotina</taxon>
        <taxon>Sordariomycetes</taxon>
        <taxon>Hypocreomycetidae</taxon>
        <taxon>Hypocreales</taxon>
        <taxon>Nectriaceae</taxon>
        <taxon>Fusarium</taxon>
        <taxon>Fusarium fujikuroi species complex</taxon>
    </lineage>
</organism>
<dbReference type="InterPro" id="IPR001613">
    <property type="entry name" value="Flavin_amine_oxidase"/>
</dbReference>
<protein>
    <recommendedName>
        <fullName evidence="6">Amine oxidase</fullName>
        <ecNumber evidence="6">1.4.3.-</ecNumber>
    </recommendedName>
</protein>
<dbReference type="CDD" id="cd00067">
    <property type="entry name" value="GAL4"/>
    <property type="match status" value="1"/>
</dbReference>
<evidence type="ECO:0000259" key="8">
    <source>
        <dbReference type="PROSITE" id="PS50048"/>
    </source>
</evidence>
<keyword evidence="4" id="KW-0539">Nucleus</keyword>
<dbReference type="OrthoDB" id="39175at2759"/>
<comment type="similarity">
    <text evidence="6">Belongs to the flavin monoamine oxidase family.</text>
</comment>
<comment type="cofactor">
    <cofactor evidence="1 6">
        <name>FAD</name>
        <dbReference type="ChEBI" id="CHEBI:57692"/>
    </cofactor>
</comment>
<dbReference type="Gene3D" id="3.90.660.10">
    <property type="match status" value="2"/>
</dbReference>
<dbReference type="PANTHER" id="PTHR37534">
    <property type="entry name" value="TRANSCRIPTIONAL ACTIVATOR PROTEIN UGA3"/>
    <property type="match status" value="1"/>
</dbReference>
<sequence>MSDESHRRRAKKVKTRTGCSNCKRRKVKCDEQLPGCKRCAKIGVECPGYYKPVKWSVKYERHMVISSPTAGNSFHWVESGANNLSSSMQLKSGPGSGKTQNDNDSEVRAPRSFTQGSRSTLSDAREHLEDMLEIQPPSMSNSDQPSTLCDDVQVDEQCPLALDALYDDSFCLMSYTPTPQTSLILDHYFTTVCHFNSSFDSANNPFRSEVARMMADSPLLFSCVLSMSAAHLYQGDKNSSHVPLEFQTEAMSHLSQTLSELPISKECAVHDNRPTALVSRERILNVSDDLLLSIIFLGMTAAWHDVSATGLPHLHGSRQLFKSWVVFNKLTDMDNRRQMTRTQTFVVSSMVYWEAMSSALFDQQYEGLSHLNIFCDPHPPALIQPCPWTGIATPIFVFLANTLTLVRNNQALKSLRVFESGESHRKALYAELLAKATSLEREIVEYRLPFVGLIDNIGDPCTTPDHLLAISRCYRMAALLELYSAFPETTGREEMPDGVIDLPHGDDGTRLVMGLAFSILETLEKIPDDSGTISIQLLSLLIAGSVLGPVCAKGEGLGSKRLETLRLRTFVRQRIHKMYAAVRLGPIGNAMLILEEVWALRGCSASERRNDHFGHLISNLVHFVPIRKCAHETSSAFKMAMFLSMNLSISSQNSLVISIALVIMPTSKEGYLWTPNGLTTGLETDSVINGTPESALLDKYDVVVIGTGFAGLIAARNIGLTTGKVLLVEGRDRIGGRTWTAKTLGEEFEMGGTWVHCNLKTSSGTADAKYTAYTASFAGPNKLDTKETNQVVQKVADAFFAIDGLTSYDLMPYPHDPLREPALWKKYEHLSAKDRLDQLDIPQFEKDMFDAMISSFGSVPGSQCGFVEVLRWYALGGHSMAGVFERAGLCKLGNGGMTSLALAILSEYRGHLLFNTVVEKIDQKSNGVTLTAKNGRRIEAKYLISTIPLNCLSDIAFNPPLSPLRQEAVKAGHINQGAKIHFKLKQTEPGWFAMASGYGNSPWCFAFSDHNGNTNKNNGTYCIGFGYGGHLADPRASGDIIASFKEYIKPDADVEAYLTHDWMNDDLAKGTWSCWGPGPVMSRWLKELQTPHGRVFFASADWANGWRGFIDGAIESGITASVSVMRSLCWEGYLFKL</sequence>
<feature type="compositionally biased region" description="Polar residues" evidence="7">
    <location>
        <begin position="112"/>
        <end position="122"/>
    </location>
</feature>
<feature type="binding site" evidence="5">
    <location>
        <position position="918"/>
    </location>
    <ligand>
        <name>FAD</name>
        <dbReference type="ChEBI" id="CHEBI:57692"/>
    </ligand>
</feature>
<evidence type="ECO:0000256" key="3">
    <source>
        <dbReference type="ARBA" id="ARBA00023002"/>
    </source>
</evidence>
<dbReference type="GO" id="GO:0005634">
    <property type="term" value="C:nucleus"/>
    <property type="evidence" value="ECO:0007669"/>
    <property type="project" value="UniProtKB-SubCell"/>
</dbReference>
<keyword evidence="6" id="KW-0274">FAD</keyword>
<dbReference type="Pfam" id="PF00172">
    <property type="entry name" value="Zn_clus"/>
    <property type="match status" value="1"/>
</dbReference>
<evidence type="ECO:0000256" key="7">
    <source>
        <dbReference type="SAM" id="MobiDB-lite"/>
    </source>
</evidence>
<dbReference type="Pfam" id="PF01593">
    <property type="entry name" value="Amino_oxidase"/>
    <property type="match status" value="1"/>
</dbReference>
<dbReference type="PROSITE" id="PS50048">
    <property type="entry name" value="ZN2_CY6_FUNGAL_2"/>
    <property type="match status" value="1"/>
</dbReference>
<dbReference type="GO" id="GO:0008270">
    <property type="term" value="F:zinc ion binding"/>
    <property type="evidence" value="ECO:0007669"/>
    <property type="project" value="InterPro"/>
</dbReference>